<evidence type="ECO:0000259" key="3">
    <source>
        <dbReference type="Pfam" id="PF20434"/>
    </source>
</evidence>
<dbReference type="InterPro" id="IPR050300">
    <property type="entry name" value="GDXG_lipolytic_enzyme"/>
</dbReference>
<dbReference type="SUPFAM" id="SSF53474">
    <property type="entry name" value="alpha/beta-Hydrolases"/>
    <property type="match status" value="1"/>
</dbReference>
<evidence type="ECO:0000256" key="1">
    <source>
        <dbReference type="ARBA" id="ARBA00022801"/>
    </source>
</evidence>
<dbReference type="PANTHER" id="PTHR48081:SF13">
    <property type="entry name" value="ALPHA_BETA HYDROLASE"/>
    <property type="match status" value="1"/>
</dbReference>
<dbReference type="Gene3D" id="3.40.50.1820">
    <property type="entry name" value="alpha/beta hydrolase"/>
    <property type="match status" value="1"/>
</dbReference>
<evidence type="ECO:0000313" key="5">
    <source>
        <dbReference type="Proteomes" id="UP000198727"/>
    </source>
</evidence>
<sequence length="307" mass="31714">MTGTTRTEVVFAERETGPLVMDLVLPAGDRPAPVVLWLHGGGWFTGDRSLAPDLDRYFATSGIAMASADYRLSGQALFPAQLHDVRAAVRYLRRHAGELGLDPDAIGLWGSSAGGHLATLAGVTGHLAALPGEPESGDARVRAVAEGYGPVDLARVVADADPPPALAGDNAPETRLLGAPPAEVPDLARSANPLGYVSDAAPPFLIAHGTADVLVRPGQSVLLHEALVAAGVPSTLYLLDGVGHGFLNPAGATELGGPPGMADGRLERPPPPRATRYHSGAGAGTTTFGYDTVGDFFHHHLRSGAHR</sequence>
<keyword evidence="5" id="KW-1185">Reference proteome</keyword>
<dbReference type="PANTHER" id="PTHR48081">
    <property type="entry name" value="AB HYDROLASE SUPERFAMILY PROTEIN C4A8.06C"/>
    <property type="match status" value="1"/>
</dbReference>
<dbReference type="Pfam" id="PF20434">
    <property type="entry name" value="BD-FAE"/>
    <property type="match status" value="1"/>
</dbReference>
<dbReference type="GO" id="GO:0016787">
    <property type="term" value="F:hydrolase activity"/>
    <property type="evidence" value="ECO:0007669"/>
    <property type="project" value="UniProtKB-KW"/>
</dbReference>
<proteinExistence type="predicted"/>
<gene>
    <name evidence="4" type="ORF">SAMN05421810_103229</name>
</gene>
<reference evidence="5" key="1">
    <citation type="submission" date="2016-10" db="EMBL/GenBank/DDBJ databases">
        <authorList>
            <person name="Varghese N."/>
            <person name="Submissions S."/>
        </authorList>
    </citation>
    <scope>NUCLEOTIDE SEQUENCE [LARGE SCALE GENOMIC DNA]</scope>
    <source>
        <strain evidence="5">CGMCC 4.5579</strain>
    </source>
</reference>
<keyword evidence="1" id="KW-0378">Hydrolase</keyword>
<feature type="region of interest" description="Disordered" evidence="2">
    <location>
        <begin position="254"/>
        <end position="281"/>
    </location>
</feature>
<dbReference type="AlphaFoldDB" id="A0A1I5SRD5"/>
<protein>
    <submittedName>
        <fullName evidence="4">Acetyl esterase/lipase</fullName>
    </submittedName>
</protein>
<organism evidence="4 5">
    <name type="scientific">Amycolatopsis arida</name>
    <dbReference type="NCBI Taxonomy" id="587909"/>
    <lineage>
        <taxon>Bacteria</taxon>
        <taxon>Bacillati</taxon>
        <taxon>Actinomycetota</taxon>
        <taxon>Actinomycetes</taxon>
        <taxon>Pseudonocardiales</taxon>
        <taxon>Pseudonocardiaceae</taxon>
        <taxon>Amycolatopsis</taxon>
    </lineage>
</organism>
<dbReference type="InterPro" id="IPR049492">
    <property type="entry name" value="BD-FAE-like_dom"/>
</dbReference>
<name>A0A1I5SRD5_9PSEU</name>
<accession>A0A1I5SRD5</accession>
<dbReference type="RefSeq" id="WP_208325908.1">
    <property type="nucleotide sequence ID" value="NZ_FOWW01000003.1"/>
</dbReference>
<feature type="domain" description="BD-FAE-like" evidence="3">
    <location>
        <begin position="21"/>
        <end position="227"/>
    </location>
</feature>
<evidence type="ECO:0000313" key="4">
    <source>
        <dbReference type="EMBL" id="SFP72846.1"/>
    </source>
</evidence>
<dbReference type="InterPro" id="IPR029058">
    <property type="entry name" value="AB_hydrolase_fold"/>
</dbReference>
<dbReference type="EMBL" id="FOWW01000003">
    <property type="protein sequence ID" value="SFP72846.1"/>
    <property type="molecule type" value="Genomic_DNA"/>
</dbReference>
<dbReference type="Proteomes" id="UP000198727">
    <property type="component" value="Unassembled WGS sequence"/>
</dbReference>
<dbReference type="STRING" id="587909.SAMN05421810_103229"/>
<evidence type="ECO:0000256" key="2">
    <source>
        <dbReference type="SAM" id="MobiDB-lite"/>
    </source>
</evidence>